<gene>
    <name evidence="2" type="ORF">CfE428DRAFT_0520</name>
</gene>
<dbReference type="AlphaFoldDB" id="B4CV07"/>
<organism evidence="2 3">
    <name type="scientific">Chthoniobacter flavus Ellin428</name>
    <dbReference type="NCBI Taxonomy" id="497964"/>
    <lineage>
        <taxon>Bacteria</taxon>
        <taxon>Pseudomonadati</taxon>
        <taxon>Verrucomicrobiota</taxon>
        <taxon>Spartobacteria</taxon>
        <taxon>Chthoniobacterales</taxon>
        <taxon>Chthoniobacteraceae</taxon>
        <taxon>Chthoniobacter</taxon>
    </lineage>
</organism>
<accession>B4CV07</accession>
<dbReference type="STRING" id="497964.CfE428DRAFT_0520"/>
<dbReference type="InterPro" id="IPR002716">
    <property type="entry name" value="PIN_dom"/>
</dbReference>
<reference evidence="2 3" key="1">
    <citation type="journal article" date="2011" name="J. Bacteriol.">
        <title>Genome sequence of Chthoniobacter flavus Ellin428, an aerobic heterotrophic soil bacterium.</title>
        <authorList>
            <person name="Kant R."/>
            <person name="van Passel M.W."/>
            <person name="Palva A."/>
            <person name="Lucas S."/>
            <person name="Lapidus A."/>
            <person name="Glavina Del Rio T."/>
            <person name="Dalin E."/>
            <person name="Tice H."/>
            <person name="Bruce D."/>
            <person name="Goodwin L."/>
            <person name="Pitluck S."/>
            <person name="Larimer F.W."/>
            <person name="Land M.L."/>
            <person name="Hauser L."/>
            <person name="Sangwan P."/>
            <person name="de Vos W.M."/>
            <person name="Janssen P.H."/>
            <person name="Smidt H."/>
        </authorList>
    </citation>
    <scope>NUCLEOTIDE SEQUENCE [LARGE SCALE GENOMIC DNA]</scope>
    <source>
        <strain evidence="2 3">Ellin428</strain>
    </source>
</reference>
<dbReference type="Gene3D" id="3.40.50.1010">
    <property type="entry name" value="5'-nuclease"/>
    <property type="match status" value="1"/>
</dbReference>
<protein>
    <submittedName>
        <fullName evidence="2">PIN domain protein</fullName>
    </submittedName>
</protein>
<dbReference type="SUPFAM" id="SSF88723">
    <property type="entry name" value="PIN domain-like"/>
    <property type="match status" value="1"/>
</dbReference>
<dbReference type="InParanoid" id="B4CV07"/>
<dbReference type="Pfam" id="PF13470">
    <property type="entry name" value="PIN_3"/>
    <property type="match status" value="1"/>
</dbReference>
<dbReference type="eggNOG" id="COG1848">
    <property type="taxonomic scope" value="Bacteria"/>
</dbReference>
<keyword evidence="3" id="KW-1185">Reference proteome</keyword>
<name>B4CV07_9BACT</name>
<dbReference type="EMBL" id="ABVL01000001">
    <property type="protein sequence ID" value="EDY22395.1"/>
    <property type="molecule type" value="Genomic_DNA"/>
</dbReference>
<evidence type="ECO:0000259" key="1">
    <source>
        <dbReference type="Pfam" id="PF13470"/>
    </source>
</evidence>
<evidence type="ECO:0000313" key="3">
    <source>
        <dbReference type="Proteomes" id="UP000005824"/>
    </source>
</evidence>
<proteinExistence type="predicted"/>
<dbReference type="RefSeq" id="WP_006977847.1">
    <property type="nucleotide sequence ID" value="NZ_ABVL01000001.1"/>
</dbReference>
<dbReference type="InterPro" id="IPR029060">
    <property type="entry name" value="PIN-like_dom_sf"/>
</dbReference>
<feature type="domain" description="PIN" evidence="1">
    <location>
        <begin position="2"/>
        <end position="116"/>
    </location>
</feature>
<comment type="caution">
    <text evidence="2">The sequence shown here is derived from an EMBL/GenBank/DDBJ whole genome shotgun (WGS) entry which is preliminary data.</text>
</comment>
<dbReference type="Proteomes" id="UP000005824">
    <property type="component" value="Unassembled WGS sequence"/>
</dbReference>
<sequence length="138" mass="15217">MRVFLDTNIVLDVLLNRPAFIVDSEAVILRCESIGHPMFIAWHGLATVYYLLKRGRTESEALIELDKLLSWVCVADCSDADARTARALSFTDFEDALQAVSAAASAADLIVTRNIADFSRSKVPAVTPQELLQRLPIP</sequence>
<evidence type="ECO:0000313" key="2">
    <source>
        <dbReference type="EMBL" id="EDY22395.1"/>
    </source>
</evidence>